<feature type="chain" id="PRO_5034990971" description="ABC3 transporter permease C-terminal domain-containing protein" evidence="8">
    <location>
        <begin position="27"/>
        <end position="345"/>
    </location>
</feature>
<evidence type="ECO:0000259" key="9">
    <source>
        <dbReference type="Pfam" id="PF02687"/>
    </source>
</evidence>
<dbReference type="GO" id="GO:0022857">
    <property type="term" value="F:transmembrane transporter activity"/>
    <property type="evidence" value="ECO:0007669"/>
    <property type="project" value="TreeGrafter"/>
</dbReference>
<evidence type="ECO:0000256" key="3">
    <source>
        <dbReference type="ARBA" id="ARBA00022692"/>
    </source>
</evidence>
<name>A0A895Y975_9ACTN</name>
<feature type="transmembrane region" description="Helical" evidence="7">
    <location>
        <begin position="232"/>
        <end position="251"/>
    </location>
</feature>
<protein>
    <recommendedName>
        <fullName evidence="9">ABC3 transporter permease C-terminal domain-containing protein</fullName>
    </recommendedName>
</protein>
<organism evidence="10 11">
    <name type="scientific">Natronosporangium hydrolyticum</name>
    <dbReference type="NCBI Taxonomy" id="2811111"/>
    <lineage>
        <taxon>Bacteria</taxon>
        <taxon>Bacillati</taxon>
        <taxon>Actinomycetota</taxon>
        <taxon>Actinomycetes</taxon>
        <taxon>Micromonosporales</taxon>
        <taxon>Micromonosporaceae</taxon>
        <taxon>Natronosporangium</taxon>
    </lineage>
</organism>
<keyword evidence="5 7" id="KW-0472">Membrane</keyword>
<evidence type="ECO:0000256" key="7">
    <source>
        <dbReference type="SAM" id="Phobius"/>
    </source>
</evidence>
<accession>A0A895Y975</accession>
<reference evidence="10" key="1">
    <citation type="submission" date="2021-02" db="EMBL/GenBank/DDBJ databases">
        <title>Natrosporangium hydrolyticum gen. nov., sp. nov, a haloalkaliphilic actinobacterium from a soda solonchak soil.</title>
        <authorList>
            <person name="Sorokin D.Y."/>
            <person name="Khijniak T.V."/>
            <person name="Zakharycheva A.P."/>
            <person name="Boueva O.V."/>
            <person name="Ariskina E.V."/>
            <person name="Hahnke R.L."/>
            <person name="Bunk B."/>
            <person name="Sproer C."/>
            <person name="Schumann P."/>
            <person name="Evtushenko L.I."/>
            <person name="Kublanov I.V."/>
        </authorList>
    </citation>
    <scope>NUCLEOTIDE SEQUENCE</scope>
    <source>
        <strain evidence="10">DSM 106523</strain>
    </source>
</reference>
<evidence type="ECO:0000256" key="5">
    <source>
        <dbReference type="ARBA" id="ARBA00023136"/>
    </source>
</evidence>
<dbReference type="PANTHER" id="PTHR30572">
    <property type="entry name" value="MEMBRANE COMPONENT OF TRANSPORTER-RELATED"/>
    <property type="match status" value="1"/>
</dbReference>
<dbReference type="Proteomes" id="UP000662857">
    <property type="component" value="Chromosome"/>
</dbReference>
<keyword evidence="11" id="KW-1185">Reference proteome</keyword>
<feature type="transmembrane region" description="Helical" evidence="7">
    <location>
        <begin position="308"/>
        <end position="333"/>
    </location>
</feature>
<evidence type="ECO:0000256" key="1">
    <source>
        <dbReference type="ARBA" id="ARBA00004651"/>
    </source>
</evidence>
<dbReference type="Pfam" id="PF02687">
    <property type="entry name" value="FtsX"/>
    <property type="match status" value="1"/>
</dbReference>
<dbReference type="GO" id="GO:0005886">
    <property type="term" value="C:plasma membrane"/>
    <property type="evidence" value="ECO:0007669"/>
    <property type="project" value="UniProtKB-SubCell"/>
</dbReference>
<evidence type="ECO:0000256" key="8">
    <source>
        <dbReference type="SAM" id="SignalP"/>
    </source>
</evidence>
<feature type="transmembrane region" description="Helical" evidence="7">
    <location>
        <begin position="271"/>
        <end position="296"/>
    </location>
</feature>
<comment type="similarity">
    <text evidence="6">Belongs to the ABC-4 integral membrane protein family.</text>
</comment>
<evidence type="ECO:0000256" key="4">
    <source>
        <dbReference type="ARBA" id="ARBA00022989"/>
    </source>
</evidence>
<keyword evidence="8" id="KW-0732">Signal</keyword>
<dbReference type="AlphaFoldDB" id="A0A895Y975"/>
<feature type="signal peptide" evidence="8">
    <location>
        <begin position="1"/>
        <end position="26"/>
    </location>
</feature>
<gene>
    <name evidence="10" type="ORF">JQS43_22815</name>
</gene>
<dbReference type="InterPro" id="IPR050250">
    <property type="entry name" value="Macrolide_Exporter_MacB"/>
</dbReference>
<feature type="domain" description="ABC3 transporter permease C-terminal" evidence="9">
    <location>
        <begin position="232"/>
        <end position="336"/>
    </location>
</feature>
<evidence type="ECO:0000313" key="11">
    <source>
        <dbReference type="Proteomes" id="UP000662857"/>
    </source>
</evidence>
<keyword evidence="3 7" id="KW-0812">Transmembrane</keyword>
<keyword evidence="4 7" id="KW-1133">Transmembrane helix</keyword>
<comment type="subcellular location">
    <subcellularLocation>
        <location evidence="1">Cell membrane</location>
        <topology evidence="1">Multi-pass membrane protein</topology>
    </subcellularLocation>
</comment>
<evidence type="ECO:0000313" key="10">
    <source>
        <dbReference type="EMBL" id="QSB14304.1"/>
    </source>
</evidence>
<evidence type="ECO:0000256" key="2">
    <source>
        <dbReference type="ARBA" id="ARBA00022475"/>
    </source>
</evidence>
<dbReference type="PANTHER" id="PTHR30572:SF4">
    <property type="entry name" value="ABC TRANSPORTER PERMEASE YTRF"/>
    <property type="match status" value="1"/>
</dbReference>
<sequence length="345" mass="34520">MASMLTVFVVGAMCTAVLLTTGRTVAAEQAVLAEVDAAGTRSIVVRAVVDAGVTVTTLERLRAVAGVAYLAGFGPVVDARNPTVPGTAAVALRPAYGLVEQGPATADSWASQTALASPAAAAELGLHDGTGALLAGDGQEVVVTGAVVTPSHLTFLEPLLIAPVVAPGPDEPVTLLVVVAESPGEVAAVEAVVRDLLPAAEPGDVTVETSAELAAVRSAIAGELGTHGRSTVLGILVVSALLVTVNLLAVVAMRRRDFGRRRALGATRSFIVAIIMLQVALLAIAGASLGTVATLVGLVLSQSPLPGVLFSLALGTAAVLAATAAAVVPAIIASRRDPLHELRLP</sequence>
<keyword evidence="2" id="KW-1003">Cell membrane</keyword>
<proteinExistence type="inferred from homology"/>
<dbReference type="InterPro" id="IPR003838">
    <property type="entry name" value="ABC3_permease_C"/>
</dbReference>
<dbReference type="KEGG" id="nhy:JQS43_22815"/>
<dbReference type="EMBL" id="CP070499">
    <property type="protein sequence ID" value="QSB14304.1"/>
    <property type="molecule type" value="Genomic_DNA"/>
</dbReference>
<evidence type="ECO:0000256" key="6">
    <source>
        <dbReference type="ARBA" id="ARBA00038076"/>
    </source>
</evidence>